<accession>A0AB33BPE1</accession>
<keyword evidence="3" id="KW-1185">Reference proteome</keyword>
<dbReference type="EMBL" id="CP020771">
    <property type="protein sequence ID" value="ARI81605.1"/>
    <property type="molecule type" value="Genomic_DNA"/>
</dbReference>
<feature type="region of interest" description="Disordered" evidence="1">
    <location>
        <begin position="1"/>
        <end position="30"/>
    </location>
</feature>
<gene>
    <name evidence="2" type="ORF">BH695_2324</name>
</gene>
<reference evidence="2 3" key="1">
    <citation type="journal article" date="2018" name="Harmful Algae">
        <title>The highly heterogeneous methylated genomes and diverse restriction-modification systems of bloom-forming Microcystis.</title>
        <authorList>
            <person name="Zhao L."/>
            <person name="Song Y."/>
            <person name="Li L."/>
            <person name="Gan N."/>
            <person name="Brand J.J."/>
            <person name="Song L."/>
        </authorList>
    </citation>
    <scope>NUCLEOTIDE SEQUENCE [LARGE SCALE GENOMIC DNA]</scope>
    <source>
        <strain evidence="2 3">PCC 7806SL</strain>
    </source>
</reference>
<evidence type="ECO:0000313" key="3">
    <source>
        <dbReference type="Proteomes" id="UP000192439"/>
    </source>
</evidence>
<name>A0AB33BPE1_MICA7</name>
<proteinExistence type="predicted"/>
<evidence type="ECO:0000313" key="2">
    <source>
        <dbReference type="EMBL" id="ARI81605.1"/>
    </source>
</evidence>
<sequence length="41" mass="4579">MTPARLRSPNVLKIGKTLHPTPYTPHPTPTKNFLLQTLIKG</sequence>
<protein>
    <submittedName>
        <fullName evidence="2">Uncharacterized protein</fullName>
    </submittedName>
</protein>
<evidence type="ECO:0000256" key="1">
    <source>
        <dbReference type="SAM" id="MobiDB-lite"/>
    </source>
</evidence>
<dbReference type="AlphaFoldDB" id="A0AB33BPE1"/>
<dbReference type="Proteomes" id="UP000192439">
    <property type="component" value="Chromosome"/>
</dbReference>
<organism evidence="2 3">
    <name type="scientific">Microcystis aeruginosa PCC 7806SL</name>
    <dbReference type="NCBI Taxonomy" id="1903187"/>
    <lineage>
        <taxon>Bacteria</taxon>
        <taxon>Bacillati</taxon>
        <taxon>Cyanobacteriota</taxon>
        <taxon>Cyanophyceae</taxon>
        <taxon>Oscillatoriophycideae</taxon>
        <taxon>Chroococcales</taxon>
        <taxon>Microcystaceae</taxon>
        <taxon>Microcystis</taxon>
    </lineage>
</organism>